<dbReference type="RefSeq" id="WP_086327569.1">
    <property type="nucleotide sequence ID" value="NZ_CAMLAP010000033.1"/>
</dbReference>
<sequence length="125" mass="13868">MDINETNIISINSTELLRKQMRFIAIMQQIFGVIAVIGGAISCLGIITAIIGVPVILGGIKLFKSGNSFSLAANLQKADDFVEAITNLHGYWKFQLITFICSIIFFILYIIILIVFVASFAQHYH</sequence>
<keyword evidence="1" id="KW-0472">Membrane</keyword>
<evidence type="ECO:0008006" key="4">
    <source>
        <dbReference type="Google" id="ProtNLM"/>
    </source>
</evidence>
<dbReference type="Proteomes" id="UP000319483">
    <property type="component" value="Unassembled WGS sequence"/>
</dbReference>
<comment type="caution">
    <text evidence="2">The sequence shown here is derived from an EMBL/GenBank/DDBJ whole genome shotgun (WGS) entry which is preliminary data.</text>
</comment>
<organism evidence="2 3">
    <name type="scientific">Gilliamella apicola</name>
    <dbReference type="NCBI Taxonomy" id="1196095"/>
    <lineage>
        <taxon>Bacteria</taxon>
        <taxon>Pseudomonadati</taxon>
        <taxon>Pseudomonadota</taxon>
        <taxon>Gammaproteobacteria</taxon>
        <taxon>Orbales</taxon>
        <taxon>Orbaceae</taxon>
        <taxon>Gilliamella</taxon>
    </lineage>
</organism>
<dbReference type="EMBL" id="VMHM01000008">
    <property type="protein sequence ID" value="TSJ98922.1"/>
    <property type="molecule type" value="Genomic_DNA"/>
</dbReference>
<evidence type="ECO:0000313" key="2">
    <source>
        <dbReference type="EMBL" id="TSJ98922.1"/>
    </source>
</evidence>
<keyword evidence="1" id="KW-1133">Transmembrane helix</keyword>
<feature type="transmembrane region" description="Helical" evidence="1">
    <location>
        <begin position="96"/>
        <end position="121"/>
    </location>
</feature>
<feature type="transmembrane region" description="Helical" evidence="1">
    <location>
        <begin position="30"/>
        <end position="57"/>
    </location>
</feature>
<proteinExistence type="predicted"/>
<protein>
    <recommendedName>
        <fullName evidence="4">DUF5362 domain-containing protein</fullName>
    </recommendedName>
</protein>
<evidence type="ECO:0000313" key="3">
    <source>
        <dbReference type="Proteomes" id="UP000319483"/>
    </source>
</evidence>
<keyword evidence="1" id="KW-0812">Transmembrane</keyword>
<dbReference type="AlphaFoldDB" id="A0A556SCS6"/>
<name>A0A556SCS6_9GAMM</name>
<evidence type="ECO:0000256" key="1">
    <source>
        <dbReference type="SAM" id="Phobius"/>
    </source>
</evidence>
<dbReference type="InterPro" id="IPR035287">
    <property type="entry name" value="DUF5362"/>
</dbReference>
<dbReference type="Pfam" id="PF17319">
    <property type="entry name" value="DUF5362"/>
    <property type="match status" value="1"/>
</dbReference>
<reference evidence="2 3" key="1">
    <citation type="submission" date="2019-07" db="EMBL/GenBank/DDBJ databases">
        <title>Gilliamella genomes.</title>
        <authorList>
            <person name="Zheng H."/>
        </authorList>
    </citation>
    <scope>NUCLEOTIDE SEQUENCE [LARGE SCALE GENOMIC DNA]</scope>
    <source>
        <strain evidence="2 3">W8127</strain>
    </source>
</reference>
<gene>
    <name evidence="2" type="ORF">FPQ15_07140</name>
</gene>
<accession>A0A556SCS6</accession>